<sequence length="278" mass="31342">MKVIAFVGPSGTGKSYRASVVAHESGIECIIDDGILIYQNRLAAGFSAKKEESRLKAVRRAIFQDPVQVASVQKALAKINPKKLLILGTSERMVDKITLALGLPKPSRYIHIEQVATREEIARANESRLKEGKHIIPLPTMELRPHFRGYLIDPLKSFFRRDKNKKAQGPDEKSVVRPIFSYYGKLVFSDAVIIALLNRAVEVTRGAISAHDVKITKMKENTNGLGLEFSLVMAFNHDPKRLIQRLQKAIRHEIEYTTGMSVQMLKISIRDMVNVQRR</sequence>
<evidence type="ECO:0000313" key="2">
    <source>
        <dbReference type="Proteomes" id="UP000591941"/>
    </source>
</evidence>
<reference evidence="1 2" key="1">
    <citation type="submission" date="2020-08" db="EMBL/GenBank/DDBJ databases">
        <title>Genomic Encyclopedia of Type Strains, Phase IV (KMG-IV): sequencing the most valuable type-strain genomes for metagenomic binning, comparative biology and taxonomic classification.</title>
        <authorList>
            <person name="Goeker M."/>
        </authorList>
    </citation>
    <scope>NUCLEOTIDE SEQUENCE [LARGE SCALE GENOMIC DNA]</scope>
    <source>
        <strain evidence="1 2">DSM 21255</strain>
    </source>
</reference>
<protein>
    <submittedName>
        <fullName evidence="1">Putative alkaline shock family protein YloU</fullName>
    </submittedName>
</protein>
<gene>
    <name evidence="1" type="ORF">HNR45_000102</name>
</gene>
<dbReference type="RefSeq" id="WP_159822051.1">
    <property type="nucleotide sequence ID" value="NZ_CABWNB010000001.1"/>
</dbReference>
<name>A0A841R1W3_9FIRM</name>
<dbReference type="InterPro" id="IPR027417">
    <property type="entry name" value="P-loop_NTPase"/>
</dbReference>
<evidence type="ECO:0000313" key="1">
    <source>
        <dbReference type="EMBL" id="MBB6477080.1"/>
    </source>
</evidence>
<dbReference type="AlphaFoldDB" id="A0A841R1W3"/>
<accession>A0A841R1W3</accession>
<comment type="caution">
    <text evidence="1">The sequence shown here is derived from an EMBL/GenBank/DDBJ whole genome shotgun (WGS) entry which is preliminary data.</text>
</comment>
<dbReference type="Proteomes" id="UP000591941">
    <property type="component" value="Unassembled WGS sequence"/>
</dbReference>
<dbReference type="GeneID" id="93485386"/>
<organism evidence="1 2">
    <name type="scientific">Negativicoccus succinicivorans</name>
    <dbReference type="NCBI Taxonomy" id="620903"/>
    <lineage>
        <taxon>Bacteria</taxon>
        <taxon>Bacillati</taxon>
        <taxon>Bacillota</taxon>
        <taxon>Negativicutes</taxon>
        <taxon>Veillonellales</taxon>
        <taxon>Veillonellaceae</taxon>
        <taxon>Negativicoccus</taxon>
    </lineage>
</organism>
<proteinExistence type="predicted"/>
<dbReference type="SUPFAM" id="SSF52540">
    <property type="entry name" value="P-loop containing nucleoside triphosphate hydrolases"/>
    <property type="match status" value="2"/>
</dbReference>
<keyword evidence="2" id="KW-1185">Reference proteome</keyword>
<dbReference type="OrthoDB" id="5429664at2"/>
<dbReference type="EMBL" id="JACHHI010000001">
    <property type="protein sequence ID" value="MBB6477080.1"/>
    <property type="molecule type" value="Genomic_DNA"/>
</dbReference>